<dbReference type="AlphaFoldDB" id="U4LTW0"/>
<dbReference type="STRING" id="1076935.U4LTW0"/>
<dbReference type="PANTHER" id="PTHR28518:SF1">
    <property type="entry name" value="TRNA-SPLICING ENDONUCLEASE SUBUNIT SEN15"/>
    <property type="match status" value="1"/>
</dbReference>
<dbReference type="Proteomes" id="UP000018144">
    <property type="component" value="Unassembled WGS sequence"/>
</dbReference>
<proteinExistence type="inferred from homology"/>
<dbReference type="InterPro" id="IPR011856">
    <property type="entry name" value="tRNA_endonuc-like_dom_sf"/>
</dbReference>
<keyword evidence="2" id="KW-0819">tRNA processing</keyword>
<dbReference type="Pfam" id="PF09631">
    <property type="entry name" value="Sen15"/>
    <property type="match status" value="1"/>
</dbReference>
<dbReference type="GO" id="GO:0000213">
    <property type="term" value="F:tRNA-intron lyase activity"/>
    <property type="evidence" value="ECO:0007669"/>
    <property type="project" value="TreeGrafter"/>
</dbReference>
<keyword evidence="4" id="KW-0378">Hydrolase</keyword>
<evidence type="ECO:0000259" key="3">
    <source>
        <dbReference type="Pfam" id="PF09631"/>
    </source>
</evidence>
<evidence type="ECO:0000256" key="2">
    <source>
        <dbReference type="ARBA" id="ARBA00022694"/>
    </source>
</evidence>
<keyword evidence="4" id="KW-0255">Endonuclease</keyword>
<dbReference type="PANTHER" id="PTHR28518">
    <property type="entry name" value="TRNA-SPLICING ENDONUCLEASE SUBUNIT SEN15"/>
    <property type="match status" value="1"/>
</dbReference>
<gene>
    <name evidence="4" type="ORF">PCON_14200</name>
</gene>
<dbReference type="eggNOG" id="ENOG502SC4F">
    <property type="taxonomic scope" value="Eukaryota"/>
</dbReference>
<dbReference type="InterPro" id="IPR036167">
    <property type="entry name" value="tRNA_intron_Endo_cat-like_sf"/>
</dbReference>
<accession>U4LTW0</accession>
<dbReference type="InterPro" id="IPR018593">
    <property type="entry name" value="tRNA-endonuc_su_Sen15"/>
</dbReference>
<comment type="similarity">
    <text evidence="1">Belongs to the SEN15 family.</text>
</comment>
<dbReference type="GO" id="GO:0000214">
    <property type="term" value="C:tRNA-intron endonuclease complex"/>
    <property type="evidence" value="ECO:0007669"/>
    <property type="project" value="InterPro"/>
</dbReference>
<evidence type="ECO:0000313" key="5">
    <source>
        <dbReference type="Proteomes" id="UP000018144"/>
    </source>
</evidence>
<dbReference type="OrthoDB" id="10002170at2759"/>
<dbReference type="EMBL" id="HF936029">
    <property type="protein sequence ID" value="CCX33160.1"/>
    <property type="molecule type" value="Genomic_DNA"/>
</dbReference>
<feature type="domain" description="tRNA-splicing endonuclease subunit Sen15" evidence="3">
    <location>
        <begin position="18"/>
        <end position="138"/>
    </location>
</feature>
<reference evidence="4 5" key="1">
    <citation type="journal article" date="2013" name="PLoS Genet.">
        <title>The genome and development-dependent transcriptomes of Pyronema confluens: a window into fungal evolution.</title>
        <authorList>
            <person name="Traeger S."/>
            <person name="Altegoer F."/>
            <person name="Freitag M."/>
            <person name="Gabaldon T."/>
            <person name="Kempken F."/>
            <person name="Kumar A."/>
            <person name="Marcet-Houben M."/>
            <person name="Poggeler S."/>
            <person name="Stajich J.E."/>
            <person name="Nowrousian M."/>
        </authorList>
    </citation>
    <scope>NUCLEOTIDE SEQUENCE [LARGE SCALE GENOMIC DNA]</scope>
    <source>
        <strain evidence="5">CBS 100304</strain>
        <tissue evidence="4">Vegetative mycelium</tissue>
    </source>
</reference>
<dbReference type="InterPro" id="IPR042777">
    <property type="entry name" value="Sen15_fungi"/>
</dbReference>
<keyword evidence="5" id="KW-1185">Reference proteome</keyword>
<name>U4LTW0_PYROM</name>
<keyword evidence="4" id="KW-0540">Nuclease</keyword>
<dbReference type="SUPFAM" id="SSF53032">
    <property type="entry name" value="tRNA-intron endonuclease catalytic domain-like"/>
    <property type="match status" value="1"/>
</dbReference>
<evidence type="ECO:0000256" key="1">
    <source>
        <dbReference type="ARBA" id="ARBA00006091"/>
    </source>
</evidence>
<organism evidence="4 5">
    <name type="scientific">Pyronema omphalodes (strain CBS 100304)</name>
    <name type="common">Pyronema confluens</name>
    <dbReference type="NCBI Taxonomy" id="1076935"/>
    <lineage>
        <taxon>Eukaryota</taxon>
        <taxon>Fungi</taxon>
        <taxon>Dikarya</taxon>
        <taxon>Ascomycota</taxon>
        <taxon>Pezizomycotina</taxon>
        <taxon>Pezizomycetes</taxon>
        <taxon>Pezizales</taxon>
        <taxon>Pyronemataceae</taxon>
        <taxon>Pyronema</taxon>
    </lineage>
</organism>
<protein>
    <submittedName>
        <fullName evidence="4">Similar to Probable tRNA-splicing endonuclease subunit sen-15 acc. no. Q7RY78</fullName>
    </submittedName>
</protein>
<dbReference type="OMA" id="VYYFVYK"/>
<dbReference type="GO" id="GO:0000379">
    <property type="term" value="P:tRNA-type intron splice site recognition and cleavage"/>
    <property type="evidence" value="ECO:0007669"/>
    <property type="project" value="InterPro"/>
</dbReference>
<sequence length="138" mass="15676">MSYSDLAVSSHPHLIRIVENHLLNHADWRSVTQHAFTPRPLLSGIPPEPVYVDPDVDPSKPPTEAALEQVEWLLPVDLREKWSPRKMAEVFDSLPEGVWGENAKGEKRTKRMLLAVVAEDSTVSYYFVHDGIVKPRQN</sequence>
<dbReference type="GO" id="GO:0003676">
    <property type="term" value="F:nucleic acid binding"/>
    <property type="evidence" value="ECO:0007669"/>
    <property type="project" value="InterPro"/>
</dbReference>
<dbReference type="Gene3D" id="3.40.1350.10">
    <property type="match status" value="1"/>
</dbReference>
<evidence type="ECO:0000313" key="4">
    <source>
        <dbReference type="EMBL" id="CCX33160.1"/>
    </source>
</evidence>